<keyword evidence="1" id="KW-0472">Membrane</keyword>
<organism evidence="2 3">
    <name type="scientific">Macrolepiota fuliginosa MF-IS2</name>
    <dbReference type="NCBI Taxonomy" id="1400762"/>
    <lineage>
        <taxon>Eukaryota</taxon>
        <taxon>Fungi</taxon>
        <taxon>Dikarya</taxon>
        <taxon>Basidiomycota</taxon>
        <taxon>Agaricomycotina</taxon>
        <taxon>Agaricomycetes</taxon>
        <taxon>Agaricomycetidae</taxon>
        <taxon>Agaricales</taxon>
        <taxon>Agaricineae</taxon>
        <taxon>Agaricaceae</taxon>
        <taxon>Macrolepiota</taxon>
    </lineage>
</organism>
<evidence type="ECO:0000313" key="2">
    <source>
        <dbReference type="EMBL" id="KAF9444875.1"/>
    </source>
</evidence>
<evidence type="ECO:0000256" key="1">
    <source>
        <dbReference type="SAM" id="Phobius"/>
    </source>
</evidence>
<name>A0A9P5X846_9AGAR</name>
<keyword evidence="3" id="KW-1185">Reference proteome</keyword>
<reference evidence="2" key="1">
    <citation type="submission" date="2020-11" db="EMBL/GenBank/DDBJ databases">
        <authorList>
            <consortium name="DOE Joint Genome Institute"/>
            <person name="Ahrendt S."/>
            <person name="Riley R."/>
            <person name="Andreopoulos W."/>
            <person name="Labutti K."/>
            <person name="Pangilinan J."/>
            <person name="Ruiz-Duenas F.J."/>
            <person name="Barrasa J.M."/>
            <person name="Sanchez-Garcia M."/>
            <person name="Camarero S."/>
            <person name="Miyauchi S."/>
            <person name="Serrano A."/>
            <person name="Linde D."/>
            <person name="Babiker R."/>
            <person name="Drula E."/>
            <person name="Ayuso-Fernandez I."/>
            <person name="Pacheco R."/>
            <person name="Padilla G."/>
            <person name="Ferreira P."/>
            <person name="Barriuso J."/>
            <person name="Kellner H."/>
            <person name="Castanera R."/>
            <person name="Alfaro M."/>
            <person name="Ramirez L."/>
            <person name="Pisabarro A.G."/>
            <person name="Kuo A."/>
            <person name="Tritt A."/>
            <person name="Lipzen A."/>
            <person name="He G."/>
            <person name="Yan M."/>
            <person name="Ng V."/>
            <person name="Cullen D."/>
            <person name="Martin F."/>
            <person name="Rosso M.-N."/>
            <person name="Henrissat B."/>
            <person name="Hibbett D."/>
            <person name="Martinez A.T."/>
            <person name="Grigoriev I.V."/>
        </authorList>
    </citation>
    <scope>NUCLEOTIDE SEQUENCE</scope>
    <source>
        <strain evidence="2">MF-IS2</strain>
    </source>
</reference>
<sequence>MATSQSIRVYRRNQQGPQKELAAYYGQISTSPVQFVLLDLSLILVLTCWGLVAHVGISQSFQRE</sequence>
<gene>
    <name evidence="2" type="ORF">P691DRAFT_806575</name>
</gene>
<proteinExistence type="predicted"/>
<dbReference type="Proteomes" id="UP000807342">
    <property type="component" value="Unassembled WGS sequence"/>
</dbReference>
<comment type="caution">
    <text evidence="2">The sequence shown here is derived from an EMBL/GenBank/DDBJ whole genome shotgun (WGS) entry which is preliminary data.</text>
</comment>
<protein>
    <submittedName>
        <fullName evidence="2">Uncharacterized protein</fullName>
    </submittedName>
</protein>
<keyword evidence="1" id="KW-1133">Transmembrane helix</keyword>
<feature type="transmembrane region" description="Helical" evidence="1">
    <location>
        <begin position="35"/>
        <end position="57"/>
    </location>
</feature>
<accession>A0A9P5X846</accession>
<dbReference type="EMBL" id="MU151342">
    <property type="protein sequence ID" value="KAF9444875.1"/>
    <property type="molecule type" value="Genomic_DNA"/>
</dbReference>
<evidence type="ECO:0000313" key="3">
    <source>
        <dbReference type="Proteomes" id="UP000807342"/>
    </source>
</evidence>
<dbReference type="AlphaFoldDB" id="A0A9P5X846"/>
<keyword evidence="1" id="KW-0812">Transmembrane</keyword>